<name>A0ABU9BJH9_9BURK</name>
<accession>A0ABU9BJH9</accession>
<dbReference type="SFLD" id="SFLDG01132">
    <property type="entry name" value="C1.5.3:_5'-Nucleotidase_Like"/>
    <property type="match status" value="1"/>
</dbReference>
<evidence type="ECO:0000313" key="1">
    <source>
        <dbReference type="EMBL" id="MEK8030117.1"/>
    </source>
</evidence>
<dbReference type="InterPro" id="IPR036412">
    <property type="entry name" value="HAD-like_sf"/>
</dbReference>
<dbReference type="Pfam" id="PF00702">
    <property type="entry name" value="Hydrolase"/>
    <property type="match status" value="1"/>
</dbReference>
<dbReference type="InterPro" id="IPR010237">
    <property type="entry name" value="Pyr-5-nucltdase"/>
</dbReference>
<dbReference type="SFLD" id="SFLDS00003">
    <property type="entry name" value="Haloacid_Dehalogenase"/>
    <property type="match status" value="1"/>
</dbReference>
<reference evidence="1 2" key="1">
    <citation type="submission" date="2024-04" db="EMBL/GenBank/DDBJ databases">
        <title>Novel species of the genus Ideonella isolated from streams.</title>
        <authorList>
            <person name="Lu H."/>
        </authorList>
    </citation>
    <scope>NUCLEOTIDE SEQUENCE [LARGE SCALE GENOMIC DNA]</scope>
    <source>
        <strain evidence="1 2">DXS29W</strain>
    </source>
</reference>
<dbReference type="EMBL" id="JBBUTG010000002">
    <property type="protein sequence ID" value="MEK8030117.1"/>
    <property type="molecule type" value="Genomic_DNA"/>
</dbReference>
<dbReference type="InterPro" id="IPR023214">
    <property type="entry name" value="HAD_sf"/>
</dbReference>
<dbReference type="Proteomes" id="UP001371218">
    <property type="component" value="Unassembled WGS sequence"/>
</dbReference>
<dbReference type="RefSeq" id="WP_341424470.1">
    <property type="nucleotide sequence ID" value="NZ_JBBUTG010000002.1"/>
</dbReference>
<dbReference type="Gene3D" id="3.40.50.1000">
    <property type="entry name" value="HAD superfamily/HAD-like"/>
    <property type="match status" value="1"/>
</dbReference>
<dbReference type="PANTHER" id="PTHR47438">
    <property type="entry name" value="PHOSPHATE METABOLISM PROTEIN 8-RELATED"/>
    <property type="match status" value="1"/>
</dbReference>
<dbReference type="SFLD" id="SFLDG01129">
    <property type="entry name" value="C1.5:_HAD__Beta-PGM__Phosphata"/>
    <property type="match status" value="1"/>
</dbReference>
<gene>
    <name evidence="1" type="ORF">AACH06_04715</name>
</gene>
<sequence>MAAEKVWLFDLDNTLHNAAVSSFRCLDGAMNEYIARELQVSAEEADRLRGHYWHRYGATLLGLMRHHGVRPAHFLHHTHLLPTLEQDAATDPHDVAALRRLRGRKYILTNAPLAYAERVLRRLGMLKYVDGVIGIEQMTMFGHWRPKPDARMFRSLVARLGVPAGRCVLVEDTLVHQKSARAVGMRTVWMQRWVKRGAHGPEVGVYLHRRPAYVCARISSLQQLRRLP</sequence>
<dbReference type="InterPro" id="IPR006439">
    <property type="entry name" value="HAD-SF_hydro_IA"/>
</dbReference>
<protein>
    <submittedName>
        <fullName evidence="1">Pyrimidine 5'-nucleotidase</fullName>
    </submittedName>
</protein>
<organism evidence="1 2">
    <name type="scientific">Ideonella lacteola</name>
    <dbReference type="NCBI Taxonomy" id="2984193"/>
    <lineage>
        <taxon>Bacteria</taxon>
        <taxon>Pseudomonadati</taxon>
        <taxon>Pseudomonadota</taxon>
        <taxon>Betaproteobacteria</taxon>
        <taxon>Burkholderiales</taxon>
        <taxon>Sphaerotilaceae</taxon>
        <taxon>Ideonella</taxon>
    </lineage>
</organism>
<evidence type="ECO:0000313" key="2">
    <source>
        <dbReference type="Proteomes" id="UP001371218"/>
    </source>
</evidence>
<dbReference type="NCBIfam" id="TIGR01993">
    <property type="entry name" value="Pyr-5-nucltdase"/>
    <property type="match status" value="1"/>
</dbReference>
<dbReference type="Gene3D" id="1.10.150.450">
    <property type="match status" value="1"/>
</dbReference>
<dbReference type="InterPro" id="IPR052791">
    <property type="entry name" value="SSM1_domain"/>
</dbReference>
<proteinExistence type="predicted"/>
<comment type="caution">
    <text evidence="1">The sequence shown here is derived from an EMBL/GenBank/DDBJ whole genome shotgun (WGS) entry which is preliminary data.</text>
</comment>
<keyword evidence="2" id="KW-1185">Reference proteome</keyword>
<dbReference type="SUPFAM" id="SSF56784">
    <property type="entry name" value="HAD-like"/>
    <property type="match status" value="1"/>
</dbReference>
<dbReference type="NCBIfam" id="TIGR01509">
    <property type="entry name" value="HAD-SF-IA-v3"/>
    <property type="match status" value="1"/>
</dbReference>
<dbReference type="PANTHER" id="PTHR47438:SF1">
    <property type="entry name" value="PHOSPHATE METABOLISM PROTEIN 8-RELATED"/>
    <property type="match status" value="1"/>
</dbReference>